<evidence type="ECO:0000256" key="5">
    <source>
        <dbReference type="ARBA" id="ARBA00022840"/>
    </source>
</evidence>
<comment type="caution">
    <text evidence="9">The sequence shown here is derived from an EMBL/GenBank/DDBJ whole genome shotgun (WGS) entry which is preliminary data.</text>
</comment>
<dbReference type="Gene3D" id="3.40.50.300">
    <property type="entry name" value="P-loop containing nucleotide triphosphate hydrolases"/>
    <property type="match status" value="1"/>
</dbReference>
<proteinExistence type="inferred from homology"/>
<evidence type="ECO:0000313" key="10">
    <source>
        <dbReference type="Proteomes" id="UP000659767"/>
    </source>
</evidence>
<keyword evidence="4" id="KW-0547">Nucleotide-binding</keyword>
<evidence type="ECO:0000259" key="7">
    <source>
        <dbReference type="PROSITE" id="PS50893"/>
    </source>
</evidence>
<comment type="similarity">
    <text evidence="1">Belongs to the ABC transporter superfamily.</text>
</comment>
<dbReference type="PROSITE" id="PS50893">
    <property type="entry name" value="ABC_TRANSPORTER_2"/>
    <property type="match status" value="1"/>
</dbReference>
<evidence type="ECO:0000256" key="3">
    <source>
        <dbReference type="ARBA" id="ARBA00022737"/>
    </source>
</evidence>
<evidence type="ECO:0000256" key="6">
    <source>
        <dbReference type="PROSITE-ProRule" id="PRU00703"/>
    </source>
</evidence>
<dbReference type="Proteomes" id="UP000659767">
    <property type="component" value="Unassembled WGS sequence"/>
</dbReference>
<dbReference type="SUPFAM" id="SSF54631">
    <property type="entry name" value="CBS-domain pair"/>
    <property type="match status" value="1"/>
</dbReference>
<evidence type="ECO:0000256" key="1">
    <source>
        <dbReference type="ARBA" id="ARBA00005417"/>
    </source>
</evidence>
<dbReference type="GO" id="GO:0005524">
    <property type="term" value="F:ATP binding"/>
    <property type="evidence" value="ECO:0007669"/>
    <property type="project" value="UniProtKB-KW"/>
</dbReference>
<dbReference type="InterPro" id="IPR046342">
    <property type="entry name" value="CBS_dom_sf"/>
</dbReference>
<dbReference type="SMART" id="SM00382">
    <property type="entry name" value="AAA"/>
    <property type="match status" value="1"/>
</dbReference>
<keyword evidence="10" id="KW-1185">Reference proteome</keyword>
<evidence type="ECO:0000259" key="8">
    <source>
        <dbReference type="PROSITE" id="PS51371"/>
    </source>
</evidence>
<reference evidence="10" key="1">
    <citation type="journal article" date="2019" name="Int. J. Syst. Evol. Microbiol.">
        <title>The Global Catalogue of Microorganisms (GCM) 10K type strain sequencing project: providing services to taxonomists for standard genome sequencing and annotation.</title>
        <authorList>
            <consortium name="The Broad Institute Genomics Platform"/>
            <consortium name="The Broad Institute Genome Sequencing Center for Infectious Disease"/>
            <person name="Wu L."/>
            <person name="Ma J."/>
        </authorList>
    </citation>
    <scope>NUCLEOTIDE SEQUENCE [LARGE SCALE GENOMIC DNA]</scope>
    <source>
        <strain evidence="10">JCM 4350</strain>
    </source>
</reference>
<accession>A0ABQ2TNL2</accession>
<keyword evidence="6" id="KW-0129">CBS domain</keyword>
<evidence type="ECO:0000256" key="4">
    <source>
        <dbReference type="ARBA" id="ARBA00022741"/>
    </source>
</evidence>
<dbReference type="InterPro" id="IPR003593">
    <property type="entry name" value="AAA+_ATPase"/>
</dbReference>
<organism evidence="9 10">
    <name type="scientific">Streptomyces badius</name>
    <dbReference type="NCBI Taxonomy" id="1941"/>
    <lineage>
        <taxon>Bacteria</taxon>
        <taxon>Bacillati</taxon>
        <taxon>Actinomycetota</taxon>
        <taxon>Actinomycetes</taxon>
        <taxon>Kitasatosporales</taxon>
        <taxon>Streptomycetaceae</taxon>
        <taxon>Streptomyces</taxon>
    </lineage>
</organism>
<dbReference type="InterPro" id="IPR000644">
    <property type="entry name" value="CBS_dom"/>
</dbReference>
<feature type="domain" description="CBS" evidence="8">
    <location>
        <begin position="332"/>
        <end position="390"/>
    </location>
</feature>
<dbReference type="Pfam" id="PF00571">
    <property type="entry name" value="CBS"/>
    <property type="match status" value="1"/>
</dbReference>
<dbReference type="InterPro" id="IPR005892">
    <property type="entry name" value="Gly-betaine_transp_ATP-bd"/>
</dbReference>
<keyword evidence="2" id="KW-0813">Transport</keyword>
<dbReference type="NCBIfam" id="TIGR01186">
    <property type="entry name" value="proV"/>
    <property type="match status" value="1"/>
</dbReference>
<dbReference type="InterPro" id="IPR003439">
    <property type="entry name" value="ABC_transporter-like_ATP-bd"/>
</dbReference>
<feature type="domain" description="ABC transporter" evidence="7">
    <location>
        <begin position="20"/>
        <end position="255"/>
    </location>
</feature>
<evidence type="ECO:0000313" key="9">
    <source>
        <dbReference type="EMBL" id="GGS79303.1"/>
    </source>
</evidence>
<dbReference type="CDD" id="cd03295">
    <property type="entry name" value="ABC_OpuCA_Osmoprotection"/>
    <property type="match status" value="1"/>
</dbReference>
<sequence length="411" mass="44954">MSHSGNMLFTKRPPQWGTMIRFEHVTKRYADGTTAVDGLSFEVAEGELVTLVGPSGCGKTTTMKMVNRLIEPTEGGIFLDGDDISTIDPVHLRRRIGYVIQQVGLFPHRTVLENTATVPHLLGWKRGKGRERAAELLDLVGLDPSVYGDRYPDQLSGGQRQRVGVARALAADPPVLLMDEPFGAVDPVVRERLQNEFLKLQAQVRKTVLFVTHDIEEAVRLGDRIAVYGQGRIEQFDSPATVLGAPATPYVADFVGADRGLKRLSVTPIEESDLDQPPVVHLDDPLATATERLRSEGARWAVVLDGRDNLHGWIPADAATGATAEGTVREHARRMEAWLPLGAPLKQAFATMLQHDAGWIAVIDKESEGRFLGVLTPARLHEALRRSIDADAQDVPRAEVAVETVATITTV</sequence>
<dbReference type="PROSITE" id="PS00211">
    <property type="entry name" value="ABC_TRANSPORTER_1"/>
    <property type="match status" value="1"/>
</dbReference>
<name>A0ABQ2TNL2_STRBA</name>
<protein>
    <submittedName>
        <fullName evidence="9">ABC transporter ATP-binding protein</fullName>
    </submittedName>
</protein>
<dbReference type="PANTHER" id="PTHR43117">
    <property type="entry name" value="OSMOPROTECTANT IMPORT ATP-BINDING PROTEIN OSMV"/>
    <property type="match status" value="1"/>
</dbReference>
<dbReference type="InterPro" id="IPR017871">
    <property type="entry name" value="ABC_transporter-like_CS"/>
</dbReference>
<dbReference type="Gene3D" id="3.10.580.10">
    <property type="entry name" value="CBS-domain"/>
    <property type="match status" value="1"/>
</dbReference>
<dbReference type="PANTHER" id="PTHR43117:SF4">
    <property type="entry name" value="OSMOPROTECTANT IMPORT ATP-BINDING PROTEIN OSMV"/>
    <property type="match status" value="1"/>
</dbReference>
<dbReference type="SUPFAM" id="SSF52540">
    <property type="entry name" value="P-loop containing nucleoside triphosphate hydrolases"/>
    <property type="match status" value="1"/>
</dbReference>
<dbReference type="EMBL" id="BMSZ01000024">
    <property type="protein sequence ID" value="GGS79303.1"/>
    <property type="molecule type" value="Genomic_DNA"/>
</dbReference>
<dbReference type="PROSITE" id="PS51371">
    <property type="entry name" value="CBS"/>
    <property type="match status" value="1"/>
</dbReference>
<dbReference type="Pfam" id="PF00005">
    <property type="entry name" value="ABC_tran"/>
    <property type="match status" value="1"/>
</dbReference>
<keyword evidence="3" id="KW-0677">Repeat</keyword>
<evidence type="ECO:0000256" key="2">
    <source>
        <dbReference type="ARBA" id="ARBA00022448"/>
    </source>
</evidence>
<keyword evidence="5 9" id="KW-0067">ATP-binding</keyword>
<dbReference type="InterPro" id="IPR027417">
    <property type="entry name" value="P-loop_NTPase"/>
</dbReference>
<gene>
    <name evidence="9" type="ORF">GCM10010253_62610</name>
</gene>